<evidence type="ECO:0008006" key="3">
    <source>
        <dbReference type="Google" id="ProtNLM"/>
    </source>
</evidence>
<keyword evidence="2" id="KW-1185">Reference proteome</keyword>
<dbReference type="GO" id="GO:0003700">
    <property type="term" value="F:DNA-binding transcription factor activity"/>
    <property type="evidence" value="ECO:0007669"/>
    <property type="project" value="InterPro"/>
</dbReference>
<dbReference type="PANTHER" id="PTHR46772:SF8">
    <property type="entry name" value="TRANSCRIPTION FACTOR BHLH95"/>
    <property type="match status" value="1"/>
</dbReference>
<dbReference type="InterPro" id="IPR044278">
    <property type="entry name" value="BHLH95-like"/>
</dbReference>
<proteinExistence type="predicted"/>
<reference evidence="1" key="1">
    <citation type="submission" date="2020-06" db="EMBL/GenBank/DDBJ databases">
        <title>WGS assembly of Ceratodon purpureus strain R40.</title>
        <authorList>
            <person name="Carey S.B."/>
            <person name="Jenkins J."/>
            <person name="Shu S."/>
            <person name="Lovell J.T."/>
            <person name="Sreedasyam A."/>
            <person name="Maumus F."/>
            <person name="Tiley G.P."/>
            <person name="Fernandez-Pozo N."/>
            <person name="Barry K."/>
            <person name="Chen C."/>
            <person name="Wang M."/>
            <person name="Lipzen A."/>
            <person name="Daum C."/>
            <person name="Saski C.A."/>
            <person name="Payton A.C."/>
            <person name="Mcbreen J.C."/>
            <person name="Conrad R.E."/>
            <person name="Kollar L.M."/>
            <person name="Olsson S."/>
            <person name="Huttunen S."/>
            <person name="Landis J.B."/>
            <person name="Wickett N.J."/>
            <person name="Johnson M.G."/>
            <person name="Rensing S.A."/>
            <person name="Grimwood J."/>
            <person name="Schmutz J."/>
            <person name="Mcdaniel S.F."/>
        </authorList>
    </citation>
    <scope>NUCLEOTIDE SEQUENCE</scope>
    <source>
        <strain evidence="1">R40</strain>
    </source>
</reference>
<evidence type="ECO:0000313" key="1">
    <source>
        <dbReference type="EMBL" id="KAG0561987.1"/>
    </source>
</evidence>
<comment type="caution">
    <text evidence="1">The sequence shown here is derived from an EMBL/GenBank/DDBJ whole genome shotgun (WGS) entry which is preliminary data.</text>
</comment>
<dbReference type="Proteomes" id="UP000822688">
    <property type="component" value="Chromosome 9"/>
</dbReference>
<dbReference type="AlphaFoldDB" id="A0A8T0GTU6"/>
<organism evidence="1 2">
    <name type="scientific">Ceratodon purpureus</name>
    <name type="common">Fire moss</name>
    <name type="synonym">Dicranum purpureum</name>
    <dbReference type="NCBI Taxonomy" id="3225"/>
    <lineage>
        <taxon>Eukaryota</taxon>
        <taxon>Viridiplantae</taxon>
        <taxon>Streptophyta</taxon>
        <taxon>Embryophyta</taxon>
        <taxon>Bryophyta</taxon>
        <taxon>Bryophytina</taxon>
        <taxon>Bryopsida</taxon>
        <taxon>Dicranidae</taxon>
        <taxon>Pseudoditrichales</taxon>
        <taxon>Ditrichaceae</taxon>
        <taxon>Ceratodon</taxon>
    </lineage>
</organism>
<name>A0A8T0GTU6_CERPU</name>
<sequence length="327" mass="35381">MAGPSRHGVHLDVRPAHADDQMQRSGLQDAVTNHPQVALPFPKREPGCVLVARDVLALPRPLDPVLARPSDGTSGFTTSVAEQLPTPLFNGLPPLLPASQQPANLPSNGERINSYPTLNRREARLAALRDHIRDRDRECAREVSDLFTQLQRNISRTSSPRMDTQASVLKGAIKRIKTLEGALATALQTNVRVKPPAANTGLVCFDFTGDPNGVTAVVTQPARGSAPSTMASYLGANVAMHVCGNGCFITVMLPYRDPHHVLLGRISDVLVWRGVDFVFGFISIRDGTVVYNIECQARPTAHMISCAQLHAALQNVVNAFMNPTNQA</sequence>
<accession>A0A8T0GTU6</accession>
<gene>
    <name evidence="1" type="ORF">KC19_9G108500</name>
</gene>
<protein>
    <recommendedName>
        <fullName evidence="3">BHLH domain-containing protein</fullName>
    </recommendedName>
</protein>
<dbReference type="EMBL" id="CM026430">
    <property type="protein sequence ID" value="KAG0561987.1"/>
    <property type="molecule type" value="Genomic_DNA"/>
</dbReference>
<dbReference type="PANTHER" id="PTHR46772">
    <property type="entry name" value="BHLH DOMAIN-CONTAINING PROTEIN"/>
    <property type="match status" value="1"/>
</dbReference>
<evidence type="ECO:0000313" key="2">
    <source>
        <dbReference type="Proteomes" id="UP000822688"/>
    </source>
</evidence>